<dbReference type="EMBL" id="KP688397">
    <property type="protein sequence ID" value="AJP18212.1"/>
    <property type="molecule type" value="Genomic_DNA"/>
</dbReference>
<sequence length="81" mass="9183">MTEQNEMVALDGYKLHSKVKRFFIYVFIAMAALNFIQLITNFYLPEKLLIIANGFALICAVLSVIDKAHLWEKTSSDGEGQ</sequence>
<dbReference type="RefSeq" id="WP_014386686.1">
    <property type="nucleotide sequence ID" value="NZ_CP034301.1"/>
</dbReference>
<evidence type="ECO:0000313" key="3">
    <source>
        <dbReference type="EMBL" id="QHH13145.1"/>
    </source>
</evidence>
<evidence type="ECO:0000313" key="2">
    <source>
        <dbReference type="EMBL" id="AJP18212.1"/>
    </source>
</evidence>
<keyword evidence="1" id="KW-0812">Transmembrane</keyword>
<keyword evidence="1" id="KW-0472">Membrane</keyword>
<keyword evidence="2" id="KW-0614">Plasmid</keyword>
<geneLocation type="plasmid" evidence="3">
    <name>pVPSD2016-2</name>
</geneLocation>
<keyword evidence="1" id="KW-1133">Transmembrane helix</keyword>
<protein>
    <submittedName>
        <fullName evidence="2">Uncharacterized protein</fullName>
    </submittedName>
</protein>
<reference evidence="2" key="1">
    <citation type="journal article" date="2015" name="Antimicrob. Agents Chemother.">
        <title>Complete nucleotide sequence of a conjugative plasmid carrying bla(PER-1).</title>
        <authorList>
            <person name="Li R."/>
            <person name="Wong M.H."/>
            <person name="Zhou Y."/>
            <person name="Chan E.W."/>
            <person name="Chen S."/>
        </authorList>
    </citation>
    <scope>NUCLEOTIDE SEQUENCE</scope>
    <source>
        <strain evidence="2">V36</strain>
        <plasmid evidence="2">pVPH1</plasmid>
    </source>
</reference>
<dbReference type="GeneID" id="83585854"/>
<organism evidence="2">
    <name type="scientific">Vibrio parahaemolyticus</name>
    <dbReference type="NCBI Taxonomy" id="670"/>
    <lineage>
        <taxon>Bacteria</taxon>
        <taxon>Pseudomonadati</taxon>
        <taxon>Pseudomonadota</taxon>
        <taxon>Gammaproteobacteria</taxon>
        <taxon>Vibrionales</taxon>
        <taxon>Vibrionaceae</taxon>
        <taxon>Vibrio</taxon>
    </lineage>
</organism>
<proteinExistence type="predicted"/>
<dbReference type="AlphaFoldDB" id="A0A0C5GRW9"/>
<evidence type="ECO:0000256" key="1">
    <source>
        <dbReference type="SAM" id="Phobius"/>
    </source>
</evidence>
<evidence type="ECO:0000313" key="4">
    <source>
        <dbReference type="Proteomes" id="UP000464718"/>
    </source>
</evidence>
<feature type="transmembrane region" description="Helical" evidence="1">
    <location>
        <begin position="22"/>
        <end position="42"/>
    </location>
</feature>
<gene>
    <name evidence="3" type="ORF">EHC69_28230</name>
    <name evidence="2" type="ORF">pVPH1_0040</name>
</gene>
<dbReference type="Proteomes" id="UP000464718">
    <property type="component" value="Plasmid pvpsd2016-2"/>
</dbReference>
<reference evidence="3 4" key="2">
    <citation type="submission" date="2018-12" db="EMBL/GenBank/DDBJ databases">
        <title>Genomic insights into the evolutionary origins and pathogenicity of five Vibrio parahaemolyticus strains isolated from the shrimp with acute hepatopancreatic necrosis disease (AHPND).</title>
        <authorList>
            <person name="Yang Q."/>
            <person name="Dong X."/>
            <person name="Xie G."/>
            <person name="Fu S."/>
            <person name="Zou P."/>
            <person name="Sun J."/>
            <person name="Wang Y."/>
            <person name="Huang J."/>
        </authorList>
    </citation>
    <scope>NUCLEOTIDE SEQUENCE [LARGE SCALE GENOMIC DNA]</scope>
    <source>
        <strain evidence="3 4">20160303005-1</strain>
        <plasmid evidence="3">pVPSD2016-2</plasmid>
        <plasmid evidence="4">pvpsd2016-2</plasmid>
    </source>
</reference>
<feature type="transmembrane region" description="Helical" evidence="1">
    <location>
        <begin position="48"/>
        <end position="65"/>
    </location>
</feature>
<name>A0A0C5GRW9_VIBPH</name>
<accession>A0A0C5GRW9</accession>
<geneLocation type="plasmid" evidence="4">
    <name>pvpsd2016-2</name>
</geneLocation>
<dbReference type="EMBL" id="CP034301">
    <property type="protein sequence ID" value="QHH13145.1"/>
    <property type="molecule type" value="Genomic_DNA"/>
</dbReference>
<geneLocation type="plasmid" evidence="2">
    <name>pVPH1</name>
</geneLocation>